<accession>A0ACD3ABG6</accession>
<sequence length="247" mass="27290">MSLRTLGLQVLVDLSPKLPNRTHRMQAYNLTSREVLYLSSFAEAVRQHVLNSNHASCRIQQTVWRYSQSNSKAKKVLQPDDLIAKVTTSCICGSDLYMYEGRMAAEPGIVFGAGKSVFATRFFADVVLVVGSRNWGYVVLKKGDHFVMPFNVACCRCLNCEDGRSTFCAHVNPGFAGGAYGCVALGPYPGEQAEYIRVPFADFNALLLPPGTEQEEDFALLADIFQTYWHGVQLSVTLCSGGPSRWN</sequence>
<proteinExistence type="predicted"/>
<evidence type="ECO:0000313" key="2">
    <source>
        <dbReference type="Proteomes" id="UP000308600"/>
    </source>
</evidence>
<dbReference type="Proteomes" id="UP000308600">
    <property type="component" value="Unassembled WGS sequence"/>
</dbReference>
<dbReference type="EMBL" id="ML208561">
    <property type="protein sequence ID" value="TFK62765.1"/>
    <property type="molecule type" value="Genomic_DNA"/>
</dbReference>
<keyword evidence="2" id="KW-1185">Reference proteome</keyword>
<organism evidence="1 2">
    <name type="scientific">Pluteus cervinus</name>
    <dbReference type="NCBI Taxonomy" id="181527"/>
    <lineage>
        <taxon>Eukaryota</taxon>
        <taxon>Fungi</taxon>
        <taxon>Dikarya</taxon>
        <taxon>Basidiomycota</taxon>
        <taxon>Agaricomycotina</taxon>
        <taxon>Agaricomycetes</taxon>
        <taxon>Agaricomycetidae</taxon>
        <taxon>Agaricales</taxon>
        <taxon>Pluteineae</taxon>
        <taxon>Pluteaceae</taxon>
        <taxon>Pluteus</taxon>
    </lineage>
</organism>
<gene>
    <name evidence="1" type="ORF">BDN72DRAFT_902958</name>
</gene>
<protein>
    <submittedName>
        <fullName evidence="1">GroES-like protein</fullName>
    </submittedName>
</protein>
<evidence type="ECO:0000313" key="1">
    <source>
        <dbReference type="EMBL" id="TFK62765.1"/>
    </source>
</evidence>
<name>A0ACD3ABG6_9AGAR</name>
<reference evidence="1 2" key="1">
    <citation type="journal article" date="2019" name="Nat. Ecol. Evol.">
        <title>Megaphylogeny resolves global patterns of mushroom evolution.</title>
        <authorList>
            <person name="Varga T."/>
            <person name="Krizsan K."/>
            <person name="Foldi C."/>
            <person name="Dima B."/>
            <person name="Sanchez-Garcia M."/>
            <person name="Sanchez-Ramirez S."/>
            <person name="Szollosi G.J."/>
            <person name="Szarkandi J.G."/>
            <person name="Papp V."/>
            <person name="Albert L."/>
            <person name="Andreopoulos W."/>
            <person name="Angelini C."/>
            <person name="Antonin V."/>
            <person name="Barry K.W."/>
            <person name="Bougher N.L."/>
            <person name="Buchanan P."/>
            <person name="Buyck B."/>
            <person name="Bense V."/>
            <person name="Catcheside P."/>
            <person name="Chovatia M."/>
            <person name="Cooper J."/>
            <person name="Damon W."/>
            <person name="Desjardin D."/>
            <person name="Finy P."/>
            <person name="Geml J."/>
            <person name="Haridas S."/>
            <person name="Hughes K."/>
            <person name="Justo A."/>
            <person name="Karasinski D."/>
            <person name="Kautmanova I."/>
            <person name="Kiss B."/>
            <person name="Kocsube S."/>
            <person name="Kotiranta H."/>
            <person name="LaButti K.M."/>
            <person name="Lechner B.E."/>
            <person name="Liimatainen K."/>
            <person name="Lipzen A."/>
            <person name="Lukacs Z."/>
            <person name="Mihaltcheva S."/>
            <person name="Morgado L.N."/>
            <person name="Niskanen T."/>
            <person name="Noordeloos M.E."/>
            <person name="Ohm R.A."/>
            <person name="Ortiz-Santana B."/>
            <person name="Ovrebo C."/>
            <person name="Racz N."/>
            <person name="Riley R."/>
            <person name="Savchenko A."/>
            <person name="Shiryaev A."/>
            <person name="Soop K."/>
            <person name="Spirin V."/>
            <person name="Szebenyi C."/>
            <person name="Tomsovsky M."/>
            <person name="Tulloss R.E."/>
            <person name="Uehling J."/>
            <person name="Grigoriev I.V."/>
            <person name="Vagvolgyi C."/>
            <person name="Papp T."/>
            <person name="Martin F.M."/>
            <person name="Miettinen O."/>
            <person name="Hibbett D.S."/>
            <person name="Nagy L.G."/>
        </authorList>
    </citation>
    <scope>NUCLEOTIDE SEQUENCE [LARGE SCALE GENOMIC DNA]</scope>
    <source>
        <strain evidence="1 2">NL-1719</strain>
    </source>
</reference>